<sequence length="714" mass="78137">MALWPFNRKKNRTRKQGDGLSSSSSGQVAGSLSRTTKSETSIPFNHGASTTTAKPNRRHSKRRKNGRDQAASGNEDTCVPPRQIMTPSPIPPADLDTSPSFHASPLPRSERVGSPAPRIFSSTKLHAAINMSQNSLARSINDIPTLRNNRIPTEPGGLLRRKSSKRKRNDYAREQAIKNMSLQAINTYRPPRSHRHWRFAPQIRPAALHVPRFPSVQAQRFRHINSSSCLALRGNPAIRTYTGTPKIRRQQGQGDRRRRAARRSAGQKPAKQPERAPVYNHNATDLKLDTGAALAEQKSDQMELSQTTNRSGSWLQDPSKESFGGNGNGATHAQAQETLSLGDDEKSFVHVIGSKSDALSQLAEQGMASNSDVSRAQRSERRLSSNAGRIGRSLSSFFRRGSRFRREPRTQNSEGPSFSVPSRESFSRISHTEAAGMPSMIPKKSSLRFDGQSMQSRFTEHFDEPVSPENIRSSTAIDIYPTSNRLSVCTGKSTATEAHDLFRASGANSPDTRPNSMLLAQSLASIDSEGSWLSGKPSRRLSQARLGQYRGSAESKDDPTDSPEDRTASDGPVPVPVPEEDEEDAEVSQAGKTNLQDGEATTWHSSVGKRARLVSPGTRAKSNEGLFTEFLENASDAHTPETDSPVDIEGEMEVRRATSVDLGKGHIRHISAGSAKLLNLPPRQSEDRRRSSGAISSGALPSMTVSEQNRETDP</sequence>
<feature type="region of interest" description="Disordered" evidence="1">
    <location>
        <begin position="632"/>
        <end position="651"/>
    </location>
</feature>
<feature type="region of interest" description="Disordered" evidence="1">
    <location>
        <begin position="673"/>
        <end position="714"/>
    </location>
</feature>
<dbReference type="HOGENOM" id="CLU_010101_1_0_1"/>
<name>C4JRU0_UNCRE</name>
<evidence type="ECO:0000313" key="2">
    <source>
        <dbReference type="EMBL" id="EEP80337.1"/>
    </source>
</evidence>
<dbReference type="OrthoDB" id="4152802at2759"/>
<proteinExistence type="predicted"/>
<accession>C4JRU0</accession>
<dbReference type="KEGG" id="ure:UREG_05179"/>
<dbReference type="eggNOG" id="ENOG502S7JR">
    <property type="taxonomic scope" value="Eukaryota"/>
</dbReference>
<feature type="compositionally biased region" description="Polar residues" evidence="1">
    <location>
        <begin position="302"/>
        <end position="316"/>
    </location>
</feature>
<feature type="region of interest" description="Disordered" evidence="1">
    <location>
        <begin position="240"/>
        <end position="282"/>
    </location>
</feature>
<feature type="region of interest" description="Disordered" evidence="1">
    <location>
        <begin position="528"/>
        <end position="624"/>
    </location>
</feature>
<dbReference type="OMA" id="TPDIDIT"/>
<feature type="region of interest" description="Disordered" evidence="1">
    <location>
        <begin position="1"/>
        <end position="116"/>
    </location>
</feature>
<protein>
    <submittedName>
        <fullName evidence="2">Uncharacterized protein</fullName>
    </submittedName>
</protein>
<feature type="compositionally biased region" description="Basic residues" evidence="1">
    <location>
        <begin position="55"/>
        <end position="65"/>
    </location>
</feature>
<feature type="compositionally biased region" description="Low complexity" evidence="1">
    <location>
        <begin position="18"/>
        <end position="33"/>
    </location>
</feature>
<dbReference type="RefSeq" id="XP_002584490.1">
    <property type="nucleotide sequence ID" value="XM_002584444.1"/>
</dbReference>
<dbReference type="VEuPathDB" id="FungiDB:UREG_05179"/>
<feature type="region of interest" description="Disordered" evidence="1">
    <location>
        <begin position="295"/>
        <end position="331"/>
    </location>
</feature>
<feature type="compositionally biased region" description="Polar residues" evidence="1">
    <location>
        <begin position="362"/>
        <end position="374"/>
    </location>
</feature>
<gene>
    <name evidence="2" type="ORF">UREG_05179</name>
</gene>
<evidence type="ECO:0000313" key="3">
    <source>
        <dbReference type="Proteomes" id="UP000002058"/>
    </source>
</evidence>
<dbReference type="AlphaFoldDB" id="C4JRU0"/>
<evidence type="ECO:0000256" key="1">
    <source>
        <dbReference type="SAM" id="MobiDB-lite"/>
    </source>
</evidence>
<feature type="region of interest" description="Disordered" evidence="1">
    <location>
        <begin position="401"/>
        <end position="425"/>
    </location>
</feature>
<dbReference type="EMBL" id="CH476617">
    <property type="protein sequence ID" value="EEP80337.1"/>
    <property type="molecule type" value="Genomic_DNA"/>
</dbReference>
<feature type="region of interest" description="Disordered" evidence="1">
    <location>
        <begin position="362"/>
        <end position="388"/>
    </location>
</feature>
<feature type="compositionally biased region" description="Polar residues" evidence="1">
    <location>
        <begin position="410"/>
        <end position="425"/>
    </location>
</feature>
<organism evidence="2 3">
    <name type="scientific">Uncinocarpus reesii (strain UAMH 1704)</name>
    <dbReference type="NCBI Taxonomy" id="336963"/>
    <lineage>
        <taxon>Eukaryota</taxon>
        <taxon>Fungi</taxon>
        <taxon>Dikarya</taxon>
        <taxon>Ascomycota</taxon>
        <taxon>Pezizomycotina</taxon>
        <taxon>Eurotiomycetes</taxon>
        <taxon>Eurotiomycetidae</taxon>
        <taxon>Onygenales</taxon>
        <taxon>Onygenaceae</taxon>
        <taxon>Uncinocarpus</taxon>
    </lineage>
</organism>
<dbReference type="Proteomes" id="UP000002058">
    <property type="component" value="Unassembled WGS sequence"/>
</dbReference>
<dbReference type="GeneID" id="8438151"/>
<dbReference type="InParanoid" id="C4JRU0"/>
<keyword evidence="3" id="KW-1185">Reference proteome</keyword>
<feature type="compositionally biased region" description="Polar residues" evidence="1">
    <location>
        <begin position="34"/>
        <end position="54"/>
    </location>
</feature>
<feature type="compositionally biased region" description="Basic and acidic residues" evidence="1">
    <location>
        <begin position="553"/>
        <end position="568"/>
    </location>
</feature>
<reference evidence="3" key="1">
    <citation type="journal article" date="2009" name="Genome Res.">
        <title>Comparative genomic analyses of the human fungal pathogens Coccidioides and their relatives.</title>
        <authorList>
            <person name="Sharpton T.J."/>
            <person name="Stajich J.E."/>
            <person name="Rounsley S.D."/>
            <person name="Gardner M.J."/>
            <person name="Wortman J.R."/>
            <person name="Jordar V.S."/>
            <person name="Maiti R."/>
            <person name="Kodira C.D."/>
            <person name="Neafsey D.E."/>
            <person name="Zeng Q."/>
            <person name="Hung C.-Y."/>
            <person name="McMahan C."/>
            <person name="Muszewska A."/>
            <person name="Grynberg M."/>
            <person name="Mandel M.A."/>
            <person name="Kellner E.M."/>
            <person name="Barker B.M."/>
            <person name="Galgiani J.N."/>
            <person name="Orbach M.J."/>
            <person name="Kirkland T.N."/>
            <person name="Cole G.T."/>
            <person name="Henn M.R."/>
            <person name="Birren B.W."/>
            <person name="Taylor J.W."/>
        </authorList>
    </citation>
    <scope>NUCLEOTIDE SEQUENCE [LARGE SCALE GENOMIC DNA]</scope>
    <source>
        <strain evidence="3">UAMH 1704</strain>
    </source>
</reference>